<proteinExistence type="predicted"/>
<dbReference type="EMBL" id="MK552141">
    <property type="protein sequence ID" value="QBQ74397.1"/>
    <property type="molecule type" value="Genomic_DNA"/>
</dbReference>
<evidence type="ECO:0000313" key="2">
    <source>
        <dbReference type="Proteomes" id="UP000301424"/>
    </source>
</evidence>
<keyword evidence="2" id="KW-1185">Reference proteome</keyword>
<dbReference type="Proteomes" id="UP000301424">
    <property type="component" value="Segment"/>
</dbReference>
<organism evidence="1 2">
    <name type="scientific">Burkholderia phage BcepSauron</name>
    <dbReference type="NCBI Taxonomy" id="2530033"/>
    <lineage>
        <taxon>Viruses</taxon>
        <taxon>Duplodnaviria</taxon>
        <taxon>Heunggongvirae</taxon>
        <taxon>Uroviricota</taxon>
        <taxon>Caudoviricetes</taxon>
        <taxon>Sarumanvirus</taxon>
        <taxon>Sarumanvirus bcepsauron</taxon>
    </lineage>
</organism>
<sequence>MIEEKRVYVTRGKQFDTMEKALEYRDGLLGDLLDGCPAFRNIGLRERLAIIDHMSKNRDALRDLLAY</sequence>
<reference evidence="1 2" key="1">
    <citation type="submission" date="2019-02" db="EMBL/GenBank/DDBJ databases">
        <title>Complete genome sequence of Burkholderia cenocepacia phage BcepSauron.</title>
        <authorList>
            <person name="Park K."/>
            <person name="Gonzalez C."/>
            <person name="Liu M."/>
            <person name="Gill J."/>
        </authorList>
    </citation>
    <scope>NUCLEOTIDE SEQUENCE [LARGE SCALE GENOMIC DNA]</scope>
</reference>
<name>A0A482MK42_9CAUD</name>
<protein>
    <submittedName>
        <fullName evidence="1">Uncharacterized protein</fullName>
    </submittedName>
</protein>
<evidence type="ECO:0000313" key="1">
    <source>
        <dbReference type="EMBL" id="QBQ74397.1"/>
    </source>
</evidence>
<accession>A0A482MK42</accession>
<gene>
    <name evidence="1" type="ORF">BcepSauron_017</name>
</gene>